<organism evidence="1 2">
    <name type="scientific">Orbus hercynius</name>
    <dbReference type="NCBI Taxonomy" id="593135"/>
    <lineage>
        <taxon>Bacteria</taxon>
        <taxon>Pseudomonadati</taxon>
        <taxon>Pseudomonadota</taxon>
        <taxon>Gammaproteobacteria</taxon>
        <taxon>Orbales</taxon>
        <taxon>Orbaceae</taxon>
        <taxon>Orbus</taxon>
    </lineage>
</organism>
<proteinExistence type="predicted"/>
<dbReference type="RefSeq" id="WP_121144405.1">
    <property type="nucleotide sequence ID" value="NZ_RBWY01000001.1"/>
</dbReference>
<protein>
    <submittedName>
        <fullName evidence="1">Uncharacterized protein</fullName>
    </submittedName>
</protein>
<dbReference type="OrthoDB" id="7067103at2"/>
<evidence type="ECO:0000313" key="2">
    <source>
        <dbReference type="Proteomes" id="UP000278542"/>
    </source>
</evidence>
<name>A0A495RJN1_9GAMM</name>
<gene>
    <name evidence="1" type="ORF">DES39_0748</name>
</gene>
<keyword evidence="2" id="KW-1185">Reference proteome</keyword>
<dbReference type="Proteomes" id="UP000278542">
    <property type="component" value="Unassembled WGS sequence"/>
</dbReference>
<reference evidence="1 2" key="1">
    <citation type="submission" date="2018-10" db="EMBL/GenBank/DDBJ databases">
        <title>Genomic Encyclopedia of Type Strains, Phase IV (KMG-IV): sequencing the most valuable type-strain genomes for metagenomic binning, comparative biology and taxonomic classification.</title>
        <authorList>
            <person name="Goeker M."/>
        </authorList>
    </citation>
    <scope>NUCLEOTIDE SEQUENCE [LARGE SCALE GENOMIC DNA]</scope>
    <source>
        <strain evidence="1 2">DSM 22228</strain>
    </source>
</reference>
<dbReference type="AlphaFoldDB" id="A0A495RJN1"/>
<sequence>MTNSIYATGEYSTISDYAKNNGYSRAIGGGVTAEWGKIFYYAPGDGNRKDMMANLPASAIKKIFNYSYYYTSQVSTNSSGYHYDVGVVEGNVSINSGAYTICMK</sequence>
<accession>A0A495RJN1</accession>
<evidence type="ECO:0000313" key="1">
    <source>
        <dbReference type="EMBL" id="RKS87514.1"/>
    </source>
</evidence>
<dbReference type="EMBL" id="RBWY01000001">
    <property type="protein sequence ID" value="RKS87514.1"/>
    <property type="molecule type" value="Genomic_DNA"/>
</dbReference>
<comment type="caution">
    <text evidence="1">The sequence shown here is derived from an EMBL/GenBank/DDBJ whole genome shotgun (WGS) entry which is preliminary data.</text>
</comment>